<keyword evidence="2" id="KW-1185">Reference proteome</keyword>
<organism evidence="1 2">
    <name type="scientific">Jannaschia seosinensis</name>
    <dbReference type="NCBI Taxonomy" id="313367"/>
    <lineage>
        <taxon>Bacteria</taxon>
        <taxon>Pseudomonadati</taxon>
        <taxon>Pseudomonadota</taxon>
        <taxon>Alphaproteobacteria</taxon>
        <taxon>Rhodobacterales</taxon>
        <taxon>Roseobacteraceae</taxon>
        <taxon>Jannaschia</taxon>
    </lineage>
</organism>
<evidence type="ECO:0000313" key="2">
    <source>
        <dbReference type="Proteomes" id="UP000049455"/>
    </source>
</evidence>
<dbReference type="EMBL" id="CYPR01000012">
    <property type="protein sequence ID" value="CUH12203.1"/>
    <property type="molecule type" value="Genomic_DNA"/>
</dbReference>
<dbReference type="STRING" id="313367.JSE7799_00204"/>
<dbReference type="AlphaFoldDB" id="A0A0M7B5B9"/>
<protein>
    <submittedName>
        <fullName evidence="1">Uncharacterized protein</fullName>
    </submittedName>
</protein>
<dbReference type="Proteomes" id="UP000049455">
    <property type="component" value="Unassembled WGS sequence"/>
</dbReference>
<evidence type="ECO:0000313" key="1">
    <source>
        <dbReference type="EMBL" id="CUH12203.1"/>
    </source>
</evidence>
<gene>
    <name evidence="1" type="ORF">JSE7799_00204</name>
</gene>
<reference evidence="1 2" key="1">
    <citation type="submission" date="2015-09" db="EMBL/GenBank/DDBJ databases">
        <authorList>
            <person name="Jackson K.R."/>
            <person name="Lunt B.L."/>
            <person name="Fisher J.N.B."/>
            <person name="Gardner A.V."/>
            <person name="Bailey M.E."/>
            <person name="Deus L.M."/>
            <person name="Earl A.S."/>
            <person name="Gibby P.D."/>
            <person name="Hartmann K.A."/>
            <person name="Liu J.E."/>
            <person name="Manci A.M."/>
            <person name="Nielsen D.A."/>
            <person name="Solomon M.B."/>
            <person name="Breakwell D.P."/>
            <person name="Burnett S.H."/>
            <person name="Grose J.H."/>
        </authorList>
    </citation>
    <scope>NUCLEOTIDE SEQUENCE [LARGE SCALE GENOMIC DNA]</scope>
    <source>
        <strain evidence="1 2">CECT 7799</strain>
    </source>
</reference>
<sequence>MFRTEAEDVADFALVGAYLLRRTLGEHTSGVAALPRIEGEAVCTTG</sequence>
<accession>A0A0M7B5B9</accession>
<proteinExistence type="predicted"/>
<name>A0A0M7B5B9_9RHOB</name>